<feature type="transmembrane region" description="Helical" evidence="2">
    <location>
        <begin position="205"/>
        <end position="230"/>
    </location>
</feature>
<protein>
    <recommendedName>
        <fullName evidence="3">DUF6535 domain-containing protein</fullName>
    </recommendedName>
</protein>
<feature type="transmembrane region" description="Helical" evidence="2">
    <location>
        <begin position="296"/>
        <end position="321"/>
    </location>
</feature>
<keyword evidence="2" id="KW-0472">Membrane</keyword>
<feature type="transmembrane region" description="Helical" evidence="2">
    <location>
        <begin position="267"/>
        <end position="290"/>
    </location>
</feature>
<keyword evidence="5" id="KW-1185">Reference proteome</keyword>
<dbReference type="InterPro" id="IPR045338">
    <property type="entry name" value="DUF6535"/>
</dbReference>
<keyword evidence="2" id="KW-0812">Transmembrane</keyword>
<feature type="transmembrane region" description="Helical" evidence="2">
    <location>
        <begin position="333"/>
        <end position="353"/>
    </location>
</feature>
<comment type="caution">
    <text evidence="4">The sequence shown here is derived from an EMBL/GenBank/DDBJ whole genome shotgun (WGS) entry which is preliminary data.</text>
</comment>
<evidence type="ECO:0000313" key="4">
    <source>
        <dbReference type="EMBL" id="PSR74333.1"/>
    </source>
</evidence>
<name>A0A2R6NPD6_9APHY</name>
<evidence type="ECO:0000256" key="1">
    <source>
        <dbReference type="SAM" id="MobiDB-lite"/>
    </source>
</evidence>
<feature type="region of interest" description="Disordered" evidence="1">
    <location>
        <begin position="1"/>
        <end position="129"/>
    </location>
</feature>
<keyword evidence="2" id="KW-1133">Transmembrane helix</keyword>
<sequence length="736" mass="82596">MKPEKNSDEPGFTTMLRTPIDPLIVSPDDLVEEPLPSTAVRPPLSPESNCQLDDDYPQLHSHASDAVHPTSPEQGRSFQSSRSSSNGGGSVDSIRANHIPLQRMIPSPTRNARSRRERRSNSNVDAAPNYEIPLKGQTKAWKKCMKALKEHDHALVKGWKEDIDTLLVFAGLFSAVLTAFIVESYKFLQNSPSSGSDGPSEPADVAVRINTLWFSSLVFSLAAASIGILVKQWLRDFVSSAASSPRENARIREFRHQGLKRWHIPEIIAFLPILLQIALAFFFVGLLDLLWSLNRIVAGVVSCFVIASLLFLVVTTVLPTIWADSPHRSPQALGIYLVVQGAVRMAVSVFMVFAGPLGFYRRPWPIYVDVSLFRSRWRRIRSWVSQFVHGHGYRNWREREKDLVRTREADLDHQILAGADALLMDDKFLEEVVRPCISQTECQAAVNCLLDILTHRAHGTIDGLPSWKHSDIVDKGIATLLHLTADVLARIDLADEAGTLKMLHILDKLCRAMPFELDHPAVEELYQRVYVILANFLNRGEQISRAAFNLMYALCPRAGDNVRLNTIVIECVISYARSARDRYDSHLFFDACGMALKFSNNLDYIELRLLRNQIERLLDILEGYLGQTNFNPSPSLLVAVLDVADKDPTLVASQLIRKLNHKVSGVSNGPRGGLPADLQADFASRRAHESLRRMYSHKKKPQRRDAVRPVERLDELGLSLPDLLEEPETTHPNHVA</sequence>
<evidence type="ECO:0000313" key="5">
    <source>
        <dbReference type="Proteomes" id="UP000186601"/>
    </source>
</evidence>
<feature type="transmembrane region" description="Helical" evidence="2">
    <location>
        <begin position="166"/>
        <end position="185"/>
    </location>
</feature>
<reference evidence="4 5" key="1">
    <citation type="submission" date="2018-02" db="EMBL/GenBank/DDBJ databases">
        <title>Genome sequence of the basidiomycete white-rot fungus Phlebia centrifuga.</title>
        <authorList>
            <person name="Granchi Z."/>
            <person name="Peng M."/>
            <person name="de Vries R.P."/>
            <person name="Hilden K."/>
            <person name="Makela M.R."/>
            <person name="Grigoriev I."/>
            <person name="Riley R."/>
        </authorList>
    </citation>
    <scope>NUCLEOTIDE SEQUENCE [LARGE SCALE GENOMIC DNA]</scope>
    <source>
        <strain evidence="4 5">FBCC195</strain>
    </source>
</reference>
<accession>A0A2R6NPD6</accession>
<dbReference type="OrthoDB" id="3235960at2759"/>
<organism evidence="4 5">
    <name type="scientific">Hermanssonia centrifuga</name>
    <dbReference type="NCBI Taxonomy" id="98765"/>
    <lineage>
        <taxon>Eukaryota</taxon>
        <taxon>Fungi</taxon>
        <taxon>Dikarya</taxon>
        <taxon>Basidiomycota</taxon>
        <taxon>Agaricomycotina</taxon>
        <taxon>Agaricomycetes</taxon>
        <taxon>Polyporales</taxon>
        <taxon>Meruliaceae</taxon>
        <taxon>Hermanssonia</taxon>
    </lineage>
</organism>
<dbReference type="EMBL" id="MLYV02000996">
    <property type="protein sequence ID" value="PSR74333.1"/>
    <property type="molecule type" value="Genomic_DNA"/>
</dbReference>
<evidence type="ECO:0000256" key="2">
    <source>
        <dbReference type="SAM" id="Phobius"/>
    </source>
</evidence>
<gene>
    <name evidence="4" type="ORF">PHLCEN_2v9950</name>
</gene>
<dbReference type="AlphaFoldDB" id="A0A2R6NPD6"/>
<proteinExistence type="predicted"/>
<feature type="domain" description="DUF6535" evidence="3">
    <location>
        <begin position="141"/>
        <end position="292"/>
    </location>
</feature>
<dbReference type="Proteomes" id="UP000186601">
    <property type="component" value="Unassembled WGS sequence"/>
</dbReference>
<dbReference type="Pfam" id="PF20153">
    <property type="entry name" value="DUF6535"/>
    <property type="match status" value="1"/>
</dbReference>
<feature type="compositionally biased region" description="Low complexity" evidence="1">
    <location>
        <begin position="74"/>
        <end position="85"/>
    </location>
</feature>
<evidence type="ECO:0000259" key="3">
    <source>
        <dbReference type="Pfam" id="PF20153"/>
    </source>
</evidence>